<gene>
    <name evidence="2" type="ORF">LSTR_LSTR017330</name>
</gene>
<dbReference type="PANTHER" id="PTHR31781">
    <property type="entry name" value="UNC80"/>
    <property type="match status" value="1"/>
</dbReference>
<sequence>MRSMFKIAVQNFVENINVFFFSINSITIDVSFIDYRSSSIDKESLGSTRAPMTAGGSAMDMSAATFMDVAVLRCLFISSWQEEGIYWALQFLYHRLHNLNEDSMCQQQPRRRSNSLPIPKIEVSFHQSPEKAPYCVTKKAEEALMRRSSEKVKKKMKMADLRAFVETKLLSKSEKGLNRIGREETKSLCGQEYHRSLDTGDVHLAQAGTCLSKLLEPTSSKMRPATNLVKGKSMPSLRYIGDARREQSDVSPNPIITVTEHTPIPSPDFAHHKGSLESQIGLGASSSGQNQNKTRKPGLTRSQTDSNIAYSAGDFPEAPGSTFYITKDGDIDLLVVLKVGNSTDNV</sequence>
<dbReference type="GO" id="GO:0055080">
    <property type="term" value="P:monoatomic cation homeostasis"/>
    <property type="evidence" value="ECO:0007669"/>
    <property type="project" value="TreeGrafter"/>
</dbReference>
<evidence type="ECO:0000313" key="3">
    <source>
        <dbReference type="Proteomes" id="UP000291343"/>
    </source>
</evidence>
<dbReference type="OrthoDB" id="5584001at2759"/>
<dbReference type="PANTHER" id="PTHR31781:SF1">
    <property type="entry name" value="PROTEIN UNC-80 HOMOLOG"/>
    <property type="match status" value="1"/>
</dbReference>
<dbReference type="STRING" id="195883.A0A482WHC3"/>
<dbReference type="GO" id="GO:0005261">
    <property type="term" value="F:monoatomic cation channel activity"/>
    <property type="evidence" value="ECO:0007669"/>
    <property type="project" value="TreeGrafter"/>
</dbReference>
<dbReference type="GO" id="GO:0034703">
    <property type="term" value="C:cation channel complex"/>
    <property type="evidence" value="ECO:0007669"/>
    <property type="project" value="TreeGrafter"/>
</dbReference>
<dbReference type="Proteomes" id="UP000291343">
    <property type="component" value="Unassembled WGS sequence"/>
</dbReference>
<dbReference type="InParanoid" id="A0A482WHC3"/>
<keyword evidence="3" id="KW-1185">Reference proteome</keyword>
<dbReference type="EMBL" id="QKKF02035646">
    <property type="protein sequence ID" value="RZF32925.1"/>
    <property type="molecule type" value="Genomic_DNA"/>
</dbReference>
<comment type="caution">
    <text evidence="2">The sequence shown here is derived from an EMBL/GenBank/DDBJ whole genome shotgun (WGS) entry which is preliminary data.</text>
</comment>
<dbReference type="GO" id="GO:0030424">
    <property type="term" value="C:axon"/>
    <property type="evidence" value="ECO:0007669"/>
    <property type="project" value="TreeGrafter"/>
</dbReference>
<feature type="compositionally biased region" description="Polar residues" evidence="1">
    <location>
        <begin position="300"/>
        <end position="309"/>
    </location>
</feature>
<evidence type="ECO:0000256" key="1">
    <source>
        <dbReference type="SAM" id="MobiDB-lite"/>
    </source>
</evidence>
<organism evidence="2 3">
    <name type="scientific">Laodelphax striatellus</name>
    <name type="common">Small brown planthopper</name>
    <name type="synonym">Delphax striatella</name>
    <dbReference type="NCBI Taxonomy" id="195883"/>
    <lineage>
        <taxon>Eukaryota</taxon>
        <taxon>Metazoa</taxon>
        <taxon>Ecdysozoa</taxon>
        <taxon>Arthropoda</taxon>
        <taxon>Hexapoda</taxon>
        <taxon>Insecta</taxon>
        <taxon>Pterygota</taxon>
        <taxon>Neoptera</taxon>
        <taxon>Paraneoptera</taxon>
        <taxon>Hemiptera</taxon>
        <taxon>Auchenorrhyncha</taxon>
        <taxon>Fulgoroidea</taxon>
        <taxon>Delphacidae</taxon>
        <taxon>Criomorphinae</taxon>
        <taxon>Laodelphax</taxon>
    </lineage>
</organism>
<feature type="region of interest" description="Disordered" evidence="1">
    <location>
        <begin position="279"/>
        <end position="313"/>
    </location>
</feature>
<dbReference type="AlphaFoldDB" id="A0A482WHC3"/>
<accession>A0A482WHC3</accession>
<protein>
    <submittedName>
        <fullName evidence="2">Uncharacterized protein</fullName>
    </submittedName>
</protein>
<proteinExistence type="predicted"/>
<evidence type="ECO:0000313" key="2">
    <source>
        <dbReference type="EMBL" id="RZF32925.1"/>
    </source>
</evidence>
<name>A0A482WHC3_LAOST</name>
<reference evidence="2 3" key="1">
    <citation type="journal article" date="2017" name="Gigascience">
        <title>Genome sequence of the small brown planthopper, Laodelphax striatellus.</title>
        <authorList>
            <person name="Zhu J."/>
            <person name="Jiang F."/>
            <person name="Wang X."/>
            <person name="Yang P."/>
            <person name="Bao Y."/>
            <person name="Zhao W."/>
            <person name="Wang W."/>
            <person name="Lu H."/>
            <person name="Wang Q."/>
            <person name="Cui N."/>
            <person name="Li J."/>
            <person name="Chen X."/>
            <person name="Luo L."/>
            <person name="Yu J."/>
            <person name="Kang L."/>
            <person name="Cui F."/>
        </authorList>
    </citation>
    <scope>NUCLEOTIDE SEQUENCE [LARGE SCALE GENOMIC DNA]</scope>
    <source>
        <strain evidence="2">Lst14</strain>
    </source>
</reference>